<name>A0A5J4P9M8_9ZZZZ</name>
<dbReference type="EMBL" id="SNRY01010514">
    <property type="protein sequence ID" value="KAA6305668.1"/>
    <property type="molecule type" value="Genomic_DNA"/>
</dbReference>
<proteinExistence type="predicted"/>
<comment type="caution">
    <text evidence="1">The sequence shown here is derived from an EMBL/GenBank/DDBJ whole genome shotgun (WGS) entry which is preliminary data.</text>
</comment>
<dbReference type="AlphaFoldDB" id="A0A5J4P9M8"/>
<accession>A0A5J4P9M8</accession>
<gene>
    <name evidence="1" type="ORF">EZS27_042680</name>
</gene>
<sequence length="131" mass="14299">SGTLIVAALIGISINMSTLYHTYEYSKETIRGKSELKQENATVQTGSGLERDYITQWSYGIGETFSLFIPNVKGGASVPLSYNEKAMKKATPMYKGLYGQLSQYFGSQPGTSGPVYVGAFVWLLFVESIAC</sequence>
<organism evidence="1">
    <name type="scientific">termite gut metagenome</name>
    <dbReference type="NCBI Taxonomy" id="433724"/>
    <lineage>
        <taxon>unclassified sequences</taxon>
        <taxon>metagenomes</taxon>
        <taxon>organismal metagenomes</taxon>
    </lineage>
</organism>
<evidence type="ECO:0000313" key="1">
    <source>
        <dbReference type="EMBL" id="KAA6305668.1"/>
    </source>
</evidence>
<feature type="non-terminal residue" evidence="1">
    <location>
        <position position="1"/>
    </location>
</feature>
<reference evidence="1" key="1">
    <citation type="submission" date="2019-03" db="EMBL/GenBank/DDBJ databases">
        <title>Single cell metagenomics reveals metabolic interactions within the superorganism composed of flagellate Streblomastix strix and complex community of Bacteroidetes bacteria on its surface.</title>
        <authorList>
            <person name="Treitli S.C."/>
            <person name="Kolisko M."/>
            <person name="Husnik F."/>
            <person name="Keeling P."/>
            <person name="Hampl V."/>
        </authorList>
    </citation>
    <scope>NUCLEOTIDE SEQUENCE</scope>
    <source>
        <strain evidence="1">STM</strain>
    </source>
</reference>
<protein>
    <submittedName>
        <fullName evidence="1">Uncharacterized protein</fullName>
    </submittedName>
</protein>